<feature type="compositionally biased region" description="Basic and acidic residues" evidence="2">
    <location>
        <begin position="400"/>
        <end position="411"/>
    </location>
</feature>
<keyword evidence="1" id="KW-0175">Coiled coil</keyword>
<sequence length="526" mass="59207">MSVKGLPLAVRLDPLVPLPPPTTHHLPSHHQLEGVDKLFRPPPPSSPYVAAEAPKYMSKTPPILNKNTRPRGLTPIIITPSSSRAHTPVQLLPLPPSLVFPQPDTTTLGKSEVKKIKFEPKLEPVNLEPLLPTKREEKPRARAVVDDDEAERVEKMHVRRDQNDQFNHQLPTPQTTPLAQALDTIRDNDRYGCDCSFNRGRCGEPSFRYTSTRSGKTVSFAPLLLDNVRPISLDPEAHPQADPYSPERELASERDVVERGRRRERGPSRFRTHERHQHRPAPYDLKSRPGRALKSTQELPEKCTPRVYTGKLNLGDIAAAAALAMSEADQTNTTSGSANLPATHSVPSNSVSSSSAATTVTSTSSSSTSVTMRTRQQNMPTPTPTPPHQYNSTQQPSRQHQTDHRHPKDGDNNNSQSRPSRAIHDATDEMIQLFSSEFQSQMARERELMQEHLSRERQRLFAEIQREREVLEQARVELERDIEQMKRERKMLRGEVEKEIREENEALKARVGQLQAALDALQDGRA</sequence>
<evidence type="ECO:0000256" key="2">
    <source>
        <dbReference type="SAM" id="MobiDB-lite"/>
    </source>
</evidence>
<dbReference type="AlphaFoldDB" id="A0A8H5LH64"/>
<dbReference type="OrthoDB" id="3057753at2759"/>
<dbReference type="EMBL" id="JAACJO010000006">
    <property type="protein sequence ID" value="KAF5357261.1"/>
    <property type="molecule type" value="Genomic_DNA"/>
</dbReference>
<dbReference type="Proteomes" id="UP000559027">
    <property type="component" value="Unassembled WGS sequence"/>
</dbReference>
<feature type="compositionally biased region" description="Basic and acidic residues" evidence="2">
    <location>
        <begin position="235"/>
        <end position="267"/>
    </location>
</feature>
<protein>
    <submittedName>
        <fullName evidence="3">Uncharacterized protein</fullName>
    </submittedName>
</protein>
<accession>A0A8H5LH64</accession>
<evidence type="ECO:0000313" key="4">
    <source>
        <dbReference type="Proteomes" id="UP000559027"/>
    </source>
</evidence>
<feature type="coiled-coil region" evidence="1">
    <location>
        <begin position="457"/>
        <end position="524"/>
    </location>
</feature>
<feature type="compositionally biased region" description="Polar residues" evidence="2">
    <location>
        <begin position="388"/>
        <end position="399"/>
    </location>
</feature>
<reference evidence="3 4" key="1">
    <citation type="journal article" date="2020" name="ISME J.">
        <title>Uncovering the hidden diversity of litter-decomposition mechanisms in mushroom-forming fungi.</title>
        <authorList>
            <person name="Floudas D."/>
            <person name="Bentzer J."/>
            <person name="Ahren D."/>
            <person name="Johansson T."/>
            <person name="Persson P."/>
            <person name="Tunlid A."/>
        </authorList>
    </citation>
    <scope>NUCLEOTIDE SEQUENCE [LARGE SCALE GENOMIC DNA]</scope>
    <source>
        <strain evidence="3 4">CBS 146.42</strain>
    </source>
</reference>
<comment type="caution">
    <text evidence="3">The sequence shown here is derived from an EMBL/GenBank/DDBJ whole genome shotgun (WGS) entry which is preliminary data.</text>
</comment>
<feature type="compositionally biased region" description="Polar residues" evidence="2">
    <location>
        <begin position="331"/>
        <end position="340"/>
    </location>
</feature>
<name>A0A8H5LH64_9AGAR</name>
<gene>
    <name evidence="3" type="ORF">D9756_006497</name>
</gene>
<feature type="region of interest" description="Disordered" evidence="2">
    <location>
        <begin position="331"/>
        <end position="420"/>
    </location>
</feature>
<evidence type="ECO:0000256" key="1">
    <source>
        <dbReference type="SAM" id="Coils"/>
    </source>
</evidence>
<feature type="compositionally biased region" description="Basic residues" evidence="2">
    <location>
        <begin position="268"/>
        <end position="279"/>
    </location>
</feature>
<feature type="compositionally biased region" description="Low complexity" evidence="2">
    <location>
        <begin position="342"/>
        <end position="371"/>
    </location>
</feature>
<evidence type="ECO:0000313" key="3">
    <source>
        <dbReference type="EMBL" id="KAF5357261.1"/>
    </source>
</evidence>
<keyword evidence="4" id="KW-1185">Reference proteome</keyword>
<proteinExistence type="predicted"/>
<organism evidence="3 4">
    <name type="scientific">Leucocoprinus leucothites</name>
    <dbReference type="NCBI Taxonomy" id="201217"/>
    <lineage>
        <taxon>Eukaryota</taxon>
        <taxon>Fungi</taxon>
        <taxon>Dikarya</taxon>
        <taxon>Basidiomycota</taxon>
        <taxon>Agaricomycotina</taxon>
        <taxon>Agaricomycetes</taxon>
        <taxon>Agaricomycetidae</taxon>
        <taxon>Agaricales</taxon>
        <taxon>Agaricineae</taxon>
        <taxon>Agaricaceae</taxon>
        <taxon>Leucocoprinus</taxon>
    </lineage>
</organism>
<feature type="region of interest" description="Disordered" evidence="2">
    <location>
        <begin position="233"/>
        <end position="301"/>
    </location>
</feature>